<evidence type="ECO:0000256" key="1">
    <source>
        <dbReference type="SAM" id="MobiDB-lite"/>
    </source>
</evidence>
<organism evidence="2">
    <name type="scientific">Arundo donax</name>
    <name type="common">Giant reed</name>
    <name type="synonym">Donax arundinaceus</name>
    <dbReference type="NCBI Taxonomy" id="35708"/>
    <lineage>
        <taxon>Eukaryota</taxon>
        <taxon>Viridiplantae</taxon>
        <taxon>Streptophyta</taxon>
        <taxon>Embryophyta</taxon>
        <taxon>Tracheophyta</taxon>
        <taxon>Spermatophyta</taxon>
        <taxon>Magnoliopsida</taxon>
        <taxon>Liliopsida</taxon>
        <taxon>Poales</taxon>
        <taxon>Poaceae</taxon>
        <taxon>PACMAD clade</taxon>
        <taxon>Arundinoideae</taxon>
        <taxon>Arundineae</taxon>
        <taxon>Arundo</taxon>
    </lineage>
</organism>
<reference evidence="2" key="1">
    <citation type="submission" date="2014-09" db="EMBL/GenBank/DDBJ databases">
        <authorList>
            <person name="Magalhaes I.L.F."/>
            <person name="Oliveira U."/>
            <person name="Santos F.R."/>
            <person name="Vidigal T.H.D.A."/>
            <person name="Brescovit A.D."/>
            <person name="Santos A.J."/>
        </authorList>
    </citation>
    <scope>NUCLEOTIDE SEQUENCE</scope>
    <source>
        <tissue evidence="2">Shoot tissue taken approximately 20 cm above the soil surface</tissue>
    </source>
</reference>
<proteinExistence type="predicted"/>
<evidence type="ECO:0000313" key="2">
    <source>
        <dbReference type="EMBL" id="JAD39156.1"/>
    </source>
</evidence>
<name>A0A0A8ZK40_ARUDO</name>
<accession>A0A0A8ZK40</accession>
<feature type="region of interest" description="Disordered" evidence="1">
    <location>
        <begin position="1"/>
        <end position="20"/>
    </location>
</feature>
<dbReference type="EMBL" id="GBRH01258739">
    <property type="protein sequence ID" value="JAD39156.1"/>
    <property type="molecule type" value="Transcribed_RNA"/>
</dbReference>
<feature type="compositionally biased region" description="Polar residues" evidence="1">
    <location>
        <begin position="10"/>
        <end position="20"/>
    </location>
</feature>
<protein>
    <submittedName>
        <fullName evidence="2">Uncharacterized protein</fullName>
    </submittedName>
</protein>
<sequence>MKPLNKKRNQNLQAPNIAKS</sequence>
<reference evidence="2" key="2">
    <citation type="journal article" date="2015" name="Data Brief">
        <title>Shoot transcriptome of the giant reed, Arundo donax.</title>
        <authorList>
            <person name="Barrero R.A."/>
            <person name="Guerrero F.D."/>
            <person name="Moolhuijzen P."/>
            <person name="Goolsby J.A."/>
            <person name="Tidwell J."/>
            <person name="Bellgard S.E."/>
            <person name="Bellgard M.I."/>
        </authorList>
    </citation>
    <scope>NUCLEOTIDE SEQUENCE</scope>
    <source>
        <tissue evidence="2">Shoot tissue taken approximately 20 cm above the soil surface</tissue>
    </source>
</reference>
<dbReference type="AlphaFoldDB" id="A0A0A8ZK40"/>